<name>A0ABD6PXW7_9BURK</name>
<dbReference type="AlphaFoldDB" id="A0ABD6PXW7"/>
<comment type="caution">
    <text evidence="2">The sequence shown here is derived from an EMBL/GenBank/DDBJ whole genome shotgun (WGS) entry which is preliminary data.</text>
</comment>
<evidence type="ECO:0000313" key="3">
    <source>
        <dbReference type="Proteomes" id="UP000183667"/>
    </source>
</evidence>
<proteinExistence type="predicted"/>
<sequence>MQPCARQEIVGLAAIGRAQRNPHRAAAIGESPAEHVAAPKPPARAVFRSSSVAHGRQRSRLSGARDRRKEFVDAHFDTGHGQRDDASEALGRARMLDSGTSSTRGTAA</sequence>
<organism evidence="2 3">
    <name type="scientific">Burkholderia ubonensis</name>
    <dbReference type="NCBI Taxonomy" id="101571"/>
    <lineage>
        <taxon>Bacteria</taxon>
        <taxon>Pseudomonadati</taxon>
        <taxon>Pseudomonadota</taxon>
        <taxon>Betaproteobacteria</taxon>
        <taxon>Burkholderiales</taxon>
        <taxon>Burkholderiaceae</taxon>
        <taxon>Burkholderia</taxon>
        <taxon>Burkholderia cepacia complex</taxon>
    </lineage>
</organism>
<gene>
    <name evidence="2" type="ORF">BGV66_24690</name>
</gene>
<dbReference type="Proteomes" id="UP000183667">
    <property type="component" value="Unassembled WGS sequence"/>
</dbReference>
<feature type="compositionally biased region" description="Polar residues" evidence="1">
    <location>
        <begin position="98"/>
        <end position="108"/>
    </location>
</feature>
<feature type="compositionally biased region" description="Basic and acidic residues" evidence="1">
    <location>
        <begin position="63"/>
        <end position="86"/>
    </location>
</feature>
<dbReference type="EMBL" id="MEAU01000040">
    <property type="protein sequence ID" value="OJA43249.1"/>
    <property type="molecule type" value="Genomic_DNA"/>
</dbReference>
<feature type="region of interest" description="Disordered" evidence="1">
    <location>
        <begin position="47"/>
        <end position="108"/>
    </location>
</feature>
<protein>
    <submittedName>
        <fullName evidence="2">Uncharacterized protein</fullName>
    </submittedName>
</protein>
<evidence type="ECO:0000313" key="2">
    <source>
        <dbReference type="EMBL" id="OJA43249.1"/>
    </source>
</evidence>
<evidence type="ECO:0000256" key="1">
    <source>
        <dbReference type="SAM" id="MobiDB-lite"/>
    </source>
</evidence>
<reference evidence="3" key="1">
    <citation type="submission" date="2016-08" db="EMBL/GenBank/DDBJ databases">
        <title>Population biology and virulence potential of Burkholderia ubonensis.</title>
        <authorList>
            <person name="Price E.P."/>
            <person name="Currie B.J."/>
            <person name="Wagner D.M."/>
        </authorList>
    </citation>
    <scope>NUCLEOTIDE SEQUENCE [LARGE SCALE GENOMIC DNA]</scope>
    <source>
        <strain evidence="3">MSMB0103</strain>
    </source>
</reference>
<accession>A0ABD6PXW7</accession>